<proteinExistence type="predicted"/>
<accession>H2Z7X1</accession>
<evidence type="ECO:0000256" key="1">
    <source>
        <dbReference type="SAM" id="MobiDB-lite"/>
    </source>
</evidence>
<reference evidence="3" key="1">
    <citation type="submission" date="2003-08" db="EMBL/GenBank/DDBJ databases">
        <authorList>
            <person name="Birren B."/>
            <person name="Nusbaum C."/>
            <person name="Abebe A."/>
            <person name="Abouelleil A."/>
            <person name="Adekoya E."/>
            <person name="Ait-zahra M."/>
            <person name="Allen N."/>
            <person name="Allen T."/>
            <person name="An P."/>
            <person name="Anderson M."/>
            <person name="Anderson S."/>
            <person name="Arachchi H."/>
            <person name="Armbruster J."/>
            <person name="Bachantsang P."/>
            <person name="Baldwin J."/>
            <person name="Barry A."/>
            <person name="Bayul T."/>
            <person name="Blitshsteyn B."/>
            <person name="Bloom T."/>
            <person name="Blye J."/>
            <person name="Boguslavskiy L."/>
            <person name="Borowsky M."/>
            <person name="Boukhgalter B."/>
            <person name="Brunache A."/>
            <person name="Butler J."/>
            <person name="Calixte N."/>
            <person name="Calvo S."/>
            <person name="Camarata J."/>
            <person name="Campo K."/>
            <person name="Chang J."/>
            <person name="Cheshatsang Y."/>
            <person name="Citroen M."/>
            <person name="Collymore A."/>
            <person name="Considine T."/>
            <person name="Cook A."/>
            <person name="Cooke P."/>
            <person name="Corum B."/>
            <person name="Cuomo C."/>
            <person name="David R."/>
            <person name="Dawoe T."/>
            <person name="Degray S."/>
            <person name="Dodge S."/>
            <person name="Dooley K."/>
            <person name="Dorje P."/>
            <person name="Dorjee K."/>
            <person name="Dorris L."/>
            <person name="Duffey N."/>
            <person name="Dupes A."/>
            <person name="Elkins T."/>
            <person name="Engels R."/>
            <person name="Erickson J."/>
            <person name="Farina A."/>
            <person name="Faro S."/>
            <person name="Ferreira P."/>
            <person name="Fischer H."/>
            <person name="Fitzgerald M."/>
            <person name="Foley K."/>
            <person name="Gage D."/>
            <person name="Galagan J."/>
            <person name="Gearin G."/>
            <person name="Gnerre S."/>
            <person name="Gnirke A."/>
            <person name="Goyette A."/>
            <person name="Graham J."/>
            <person name="Grandbois E."/>
            <person name="Gyaltsen K."/>
            <person name="Hafez N."/>
            <person name="Hagopian D."/>
            <person name="Hagos B."/>
            <person name="Hall J."/>
            <person name="Hatcher B."/>
            <person name="Heller A."/>
            <person name="Higgins H."/>
            <person name="Honan T."/>
            <person name="Horn A."/>
            <person name="Houde N."/>
            <person name="Hughes L."/>
            <person name="Hulme W."/>
            <person name="Husby E."/>
            <person name="Iliev I."/>
            <person name="Jaffe D."/>
            <person name="Jones C."/>
            <person name="Kamal M."/>
            <person name="Kamat A."/>
            <person name="Kamvysselis M."/>
            <person name="Karlsson E."/>
            <person name="Kells C."/>
            <person name="Kieu A."/>
            <person name="Kisner P."/>
            <person name="Kodira C."/>
            <person name="Kulbokas E."/>
            <person name="Labutti K."/>
            <person name="Lama D."/>
            <person name="Landers T."/>
            <person name="Leger J."/>
            <person name="Levine S."/>
            <person name="Lewis D."/>
            <person name="Lewis T."/>
            <person name="Lindblad-toh K."/>
            <person name="Liu X."/>
            <person name="Lokyitsang T."/>
            <person name="Lokyitsang Y."/>
            <person name="Lucien O."/>
            <person name="Lui A."/>
            <person name="Ma L.J."/>
            <person name="Mabbitt R."/>
            <person name="Macdonald J."/>
            <person name="Maclean C."/>
            <person name="Major J."/>
            <person name="Manning J."/>
            <person name="Marabella R."/>
            <person name="Maru K."/>
            <person name="Matthews C."/>
            <person name="Mauceli E."/>
            <person name="Mccarthy M."/>
            <person name="Mcdonough S."/>
            <person name="Mcghee T."/>
            <person name="Meldrim J."/>
            <person name="Meneus L."/>
            <person name="Mesirov J."/>
            <person name="Mihalev A."/>
            <person name="Mihova T."/>
            <person name="Mikkelsen T."/>
            <person name="Mlenga V."/>
            <person name="Moru K."/>
            <person name="Mozes J."/>
            <person name="Mulrain L."/>
            <person name="Munson G."/>
            <person name="Naylor J."/>
            <person name="Newes C."/>
            <person name="Nguyen C."/>
            <person name="Nguyen N."/>
            <person name="Nguyen T."/>
            <person name="Nicol R."/>
            <person name="Nielsen C."/>
            <person name="Nizzari M."/>
            <person name="Norbu C."/>
            <person name="Norbu N."/>
            <person name="O'donnell P."/>
            <person name="Okoawo O."/>
            <person name="O'leary S."/>
            <person name="Omotosho B."/>
            <person name="O'neill K."/>
            <person name="Osman S."/>
            <person name="Parker S."/>
            <person name="Perrin D."/>
            <person name="Phunkhang P."/>
            <person name="Piqani B."/>
            <person name="Purcell S."/>
            <person name="Rachupka T."/>
            <person name="Ramasamy U."/>
            <person name="Rameau R."/>
            <person name="Ray V."/>
            <person name="Raymond C."/>
            <person name="Retta R."/>
            <person name="Richardson S."/>
            <person name="Rise C."/>
            <person name="Rodriguez J."/>
            <person name="Rogers J."/>
            <person name="Rogov P."/>
            <person name="Rutman M."/>
            <person name="Schupbach R."/>
            <person name="Seaman C."/>
            <person name="Settipalli S."/>
            <person name="Sharpe T."/>
            <person name="Sheridan J."/>
            <person name="Sherpa N."/>
            <person name="Shi J."/>
            <person name="Smirnov S."/>
            <person name="Smith C."/>
            <person name="Sougnez C."/>
            <person name="Spencer B."/>
            <person name="Stalker J."/>
            <person name="Stange-thomann N."/>
            <person name="Stavropoulos S."/>
            <person name="Stetson K."/>
            <person name="Stone C."/>
            <person name="Stone S."/>
            <person name="Stubbs M."/>
            <person name="Talamas J."/>
            <person name="Tchuinga P."/>
            <person name="Tenzing P."/>
            <person name="Tesfaye S."/>
            <person name="Theodore J."/>
            <person name="Thoulutsang Y."/>
            <person name="Topham K."/>
            <person name="Towey S."/>
            <person name="Tsamla T."/>
            <person name="Tsomo N."/>
            <person name="Vallee D."/>
            <person name="Vassiliev H."/>
            <person name="Venkataraman V."/>
            <person name="Vinson J."/>
            <person name="Vo A."/>
            <person name="Wade C."/>
            <person name="Wang S."/>
            <person name="Wangchuk T."/>
            <person name="Wangdi T."/>
            <person name="Whittaker C."/>
            <person name="Wilkinson J."/>
            <person name="Wu Y."/>
            <person name="Wyman D."/>
            <person name="Yadav S."/>
            <person name="Yang S."/>
            <person name="Yang X."/>
            <person name="Yeager S."/>
            <person name="Yee E."/>
            <person name="Young G."/>
            <person name="Zainoun J."/>
            <person name="Zembeck L."/>
            <person name="Zimmer A."/>
            <person name="Zody M."/>
            <person name="Lander E."/>
        </authorList>
    </citation>
    <scope>NUCLEOTIDE SEQUENCE [LARGE SCALE GENOMIC DNA]</scope>
</reference>
<reference evidence="2" key="2">
    <citation type="submission" date="2025-08" db="UniProtKB">
        <authorList>
            <consortium name="Ensembl"/>
        </authorList>
    </citation>
    <scope>IDENTIFICATION</scope>
</reference>
<dbReference type="HOGENOM" id="CLU_1664647_0_0_1"/>
<dbReference type="Proteomes" id="UP000007875">
    <property type="component" value="Unassembled WGS sequence"/>
</dbReference>
<evidence type="ECO:0000313" key="2">
    <source>
        <dbReference type="Ensembl" id="ENSCSAVP00000013683.1"/>
    </source>
</evidence>
<dbReference type="AlphaFoldDB" id="H2Z7X1"/>
<keyword evidence="3" id="KW-1185">Reference proteome</keyword>
<protein>
    <submittedName>
        <fullName evidence="2">Uncharacterized protein</fullName>
    </submittedName>
</protein>
<name>H2Z7X1_CIOSA</name>
<sequence>MKGSLCFRWLVLLLLVGLLVLVAAYISIIRRASSGFSTKTNYEKPYPTRYPQRITKASSHLVSASKIDIAKFKSLDTNYQNPKNIAFVGKTFPTLVNAMEILQPKESLIKDQKVTQSDLRSRNKTKWHNSDNREHFNRTSSSFALYAEYDENSKRKNKS</sequence>
<reference evidence="2" key="3">
    <citation type="submission" date="2025-09" db="UniProtKB">
        <authorList>
            <consortium name="Ensembl"/>
        </authorList>
    </citation>
    <scope>IDENTIFICATION</scope>
</reference>
<dbReference type="InParanoid" id="H2Z7X1"/>
<feature type="region of interest" description="Disordered" evidence="1">
    <location>
        <begin position="113"/>
        <end position="135"/>
    </location>
</feature>
<organism evidence="2 3">
    <name type="scientific">Ciona savignyi</name>
    <name type="common">Pacific transparent sea squirt</name>
    <dbReference type="NCBI Taxonomy" id="51511"/>
    <lineage>
        <taxon>Eukaryota</taxon>
        <taxon>Metazoa</taxon>
        <taxon>Chordata</taxon>
        <taxon>Tunicata</taxon>
        <taxon>Ascidiacea</taxon>
        <taxon>Phlebobranchia</taxon>
        <taxon>Cionidae</taxon>
        <taxon>Ciona</taxon>
    </lineage>
</organism>
<dbReference type="Ensembl" id="ENSCSAVT00000013841.1">
    <property type="protein sequence ID" value="ENSCSAVP00000013683.1"/>
    <property type="gene ID" value="ENSCSAVG00000008030.1"/>
</dbReference>
<evidence type="ECO:0000313" key="3">
    <source>
        <dbReference type="Proteomes" id="UP000007875"/>
    </source>
</evidence>